<protein>
    <submittedName>
        <fullName evidence="1">Uncharacterized protein</fullName>
    </submittedName>
</protein>
<dbReference type="EMBL" id="DS178337">
    <property type="protein sequence ID" value="EHS64604.1"/>
    <property type="molecule type" value="Genomic_DNA"/>
</dbReference>
<dbReference type="Proteomes" id="UP000008783">
    <property type="component" value="Unassembled WGS sequence"/>
</dbReference>
<reference evidence="2" key="1">
    <citation type="journal article" date="2011" name="Proc. Natl. Acad. Sci. U.S.A.">
        <title>Obligate biotrophy features unraveled by the genomic analysis of rust fungi.</title>
        <authorList>
            <person name="Duplessis S."/>
            <person name="Cuomo C.A."/>
            <person name="Lin Y.-C."/>
            <person name="Aerts A."/>
            <person name="Tisserant E."/>
            <person name="Veneault-Fourrey C."/>
            <person name="Joly D.L."/>
            <person name="Hacquard S."/>
            <person name="Amselem J."/>
            <person name="Cantarel B.L."/>
            <person name="Chiu R."/>
            <person name="Coutinho P.M."/>
            <person name="Feau N."/>
            <person name="Field M."/>
            <person name="Frey P."/>
            <person name="Gelhaye E."/>
            <person name="Goldberg J."/>
            <person name="Grabherr M.G."/>
            <person name="Kodira C.D."/>
            <person name="Kohler A."/>
            <person name="Kuees U."/>
            <person name="Lindquist E.A."/>
            <person name="Lucas S.M."/>
            <person name="Mago R."/>
            <person name="Mauceli E."/>
            <person name="Morin E."/>
            <person name="Murat C."/>
            <person name="Pangilinan J.L."/>
            <person name="Park R."/>
            <person name="Pearson M."/>
            <person name="Quesneville H."/>
            <person name="Rouhier N."/>
            <person name="Sakthikumar S."/>
            <person name="Salamov A.A."/>
            <person name="Schmutz J."/>
            <person name="Selles B."/>
            <person name="Shapiro H."/>
            <person name="Tanguay P."/>
            <person name="Tuskan G.A."/>
            <person name="Henrissat B."/>
            <person name="Van de Peer Y."/>
            <person name="Rouze P."/>
            <person name="Ellis J.G."/>
            <person name="Dodds P.N."/>
            <person name="Schein J.E."/>
            <person name="Zhong S."/>
            <person name="Hamelin R.C."/>
            <person name="Grigoriev I.V."/>
            <person name="Szabo L.J."/>
            <person name="Martin F."/>
        </authorList>
    </citation>
    <scope>NUCLEOTIDE SEQUENCE [LARGE SCALE GENOMIC DNA]</scope>
    <source>
        <strain evidence="2">CRL 75-36-700-3 / race SCCL</strain>
    </source>
</reference>
<name>H6QUE1_PUCGT</name>
<proteinExistence type="predicted"/>
<evidence type="ECO:0000313" key="2">
    <source>
        <dbReference type="Proteomes" id="UP000008783"/>
    </source>
</evidence>
<keyword evidence="2" id="KW-1185">Reference proteome</keyword>
<organism evidence="1 2">
    <name type="scientific">Puccinia graminis f. sp. tritici (strain CRL 75-36-700-3 / race SCCL)</name>
    <name type="common">Black stem rust fungus</name>
    <dbReference type="NCBI Taxonomy" id="418459"/>
    <lineage>
        <taxon>Eukaryota</taxon>
        <taxon>Fungi</taxon>
        <taxon>Dikarya</taxon>
        <taxon>Basidiomycota</taxon>
        <taxon>Pucciniomycotina</taxon>
        <taxon>Pucciniomycetes</taxon>
        <taxon>Pucciniales</taxon>
        <taxon>Pucciniaceae</taxon>
        <taxon>Puccinia</taxon>
    </lineage>
</organism>
<dbReference type="InParanoid" id="H6QUE1"/>
<gene>
    <name evidence="1" type="ORF">PGTG_22392</name>
</gene>
<sequence>MKTNAEKKVQVGIILMKPETNTAIQTTGTKIIKCGVCGHSKDVGPTFR</sequence>
<dbReference type="KEGG" id="pgr:PGTG_22392"/>
<dbReference type="HOGENOM" id="CLU_3160212_0_0_1"/>
<dbReference type="VEuPathDB" id="FungiDB:PGTG_22392"/>
<dbReference type="AlphaFoldDB" id="H6QUE1"/>
<evidence type="ECO:0000313" key="1">
    <source>
        <dbReference type="EMBL" id="EHS64604.1"/>
    </source>
</evidence>
<dbReference type="RefSeq" id="XP_003888864.1">
    <property type="nucleotide sequence ID" value="XM_003888815.1"/>
</dbReference>
<accession>H6QUE1</accession>
<dbReference type="GeneID" id="13542414"/>